<comment type="caution">
    <text evidence="1">The sequence shown here is derived from an EMBL/GenBank/DDBJ whole genome shotgun (WGS) entry which is preliminary data.</text>
</comment>
<protein>
    <submittedName>
        <fullName evidence="1">Uncharacterized protein</fullName>
    </submittedName>
</protein>
<name>A0A8S3TJM9_MYTED</name>
<dbReference type="AlphaFoldDB" id="A0A8S3TJM9"/>
<keyword evidence="2" id="KW-1185">Reference proteome</keyword>
<dbReference type="PANTHER" id="PTHR47526">
    <property type="entry name" value="ATP-DEPENDENT DNA HELICASE"/>
    <property type="match status" value="1"/>
</dbReference>
<dbReference type="OrthoDB" id="10035901at2759"/>
<organism evidence="1 2">
    <name type="scientific">Mytilus edulis</name>
    <name type="common">Blue mussel</name>
    <dbReference type="NCBI Taxonomy" id="6550"/>
    <lineage>
        <taxon>Eukaryota</taxon>
        <taxon>Metazoa</taxon>
        <taxon>Spiralia</taxon>
        <taxon>Lophotrochozoa</taxon>
        <taxon>Mollusca</taxon>
        <taxon>Bivalvia</taxon>
        <taxon>Autobranchia</taxon>
        <taxon>Pteriomorphia</taxon>
        <taxon>Mytilida</taxon>
        <taxon>Mytiloidea</taxon>
        <taxon>Mytilidae</taxon>
        <taxon>Mytilinae</taxon>
        <taxon>Mytilus</taxon>
    </lineage>
</organism>
<dbReference type="EMBL" id="CAJPWZ010002222">
    <property type="protein sequence ID" value="CAG2233972.1"/>
    <property type="molecule type" value="Genomic_DNA"/>
</dbReference>
<evidence type="ECO:0000313" key="1">
    <source>
        <dbReference type="EMBL" id="CAG2233972.1"/>
    </source>
</evidence>
<accession>A0A8S3TJM9</accession>
<evidence type="ECO:0000313" key="2">
    <source>
        <dbReference type="Proteomes" id="UP000683360"/>
    </source>
</evidence>
<sequence length="401" mass="45453">MSENKNVKDLKRDELGVFLRDRGIPYASRNKEDRLVLASIAEKRNVPLKTSVDDDLKTIIEERKKKMVLEDGLIKLPDPVKMLAGWEKTFINFPNTSATDVEDYIKLCAENHNVQTKGIKSTKEGESLYLSGHVTGVEYHRISPNISYCYIKAIVARQKAQTQAPYSVWIILHKRTGKVKMHIANAPAGLRGHCKHCVSLLHFIVRQIEAGCNKACTSKPQEWHKPHAQGKGLLNLTSAVCYRKEKTLLDFDLKKLEDITNGNCGVLLYSPRSNIEKNAGHPDIENIQIEEEVETISKTIPVLANEIIEAKQNINQCDFGEELLLNLDNSITDETVDYVVRKTCKQSSSKIWFDHRIGRITASVANECSKKVNEKDEVSEKITLLLRKFSIIKVHRLMLNP</sequence>
<dbReference type="Proteomes" id="UP000683360">
    <property type="component" value="Unassembled WGS sequence"/>
</dbReference>
<dbReference type="PANTHER" id="PTHR47526:SF3">
    <property type="entry name" value="PHD-TYPE DOMAIN-CONTAINING PROTEIN"/>
    <property type="match status" value="1"/>
</dbReference>
<gene>
    <name evidence="1" type="ORF">MEDL_46692</name>
</gene>
<proteinExistence type="predicted"/>
<reference evidence="1" key="1">
    <citation type="submission" date="2021-03" db="EMBL/GenBank/DDBJ databases">
        <authorList>
            <person name="Bekaert M."/>
        </authorList>
    </citation>
    <scope>NUCLEOTIDE SEQUENCE</scope>
</reference>